<reference evidence="1 2" key="1">
    <citation type="submission" date="2018-12" db="EMBL/GenBank/DDBJ databases">
        <authorList>
            <consortium name="Pathogen Informatics"/>
        </authorList>
    </citation>
    <scope>NUCLEOTIDE SEQUENCE [LARGE SCALE GENOMIC DNA]</scope>
    <source>
        <strain evidence="1 2">NCTC9428</strain>
    </source>
</reference>
<organism evidence="1 2">
    <name type="scientific">Pseudomonas fluorescens</name>
    <dbReference type="NCBI Taxonomy" id="294"/>
    <lineage>
        <taxon>Bacteria</taxon>
        <taxon>Pseudomonadati</taxon>
        <taxon>Pseudomonadota</taxon>
        <taxon>Gammaproteobacteria</taxon>
        <taxon>Pseudomonadales</taxon>
        <taxon>Pseudomonadaceae</taxon>
        <taxon>Pseudomonas</taxon>
    </lineage>
</organism>
<name>A0A448DNI1_PSEFL</name>
<dbReference type="AlphaFoldDB" id="A0A448DNI1"/>
<evidence type="ECO:0000313" key="2">
    <source>
        <dbReference type="Proteomes" id="UP000281909"/>
    </source>
</evidence>
<accession>A0A448DNI1</accession>
<proteinExistence type="predicted"/>
<gene>
    <name evidence="1" type="ORF">NCTC9428_00759</name>
</gene>
<evidence type="ECO:0000313" key="1">
    <source>
        <dbReference type="EMBL" id="VEF08359.1"/>
    </source>
</evidence>
<dbReference type="OrthoDB" id="7028781at2"/>
<sequence length="110" mass="12561">MTEKTANPTTEPTVIDEAYMERFTNDQLAYKAWTGAVLVQEILFDEEGIEYCMQDAKFEAAHAALALRVLVRRLTGINPDELQKAVQQRQLEVLVLEPETPQLPVWETLQ</sequence>
<protein>
    <submittedName>
        <fullName evidence="1">Uncharacterized protein</fullName>
    </submittedName>
</protein>
<dbReference type="RefSeq" id="WP_126359966.1">
    <property type="nucleotide sequence ID" value="NZ_LR134318.1"/>
</dbReference>
<dbReference type="EMBL" id="LR134318">
    <property type="protein sequence ID" value="VEF08359.1"/>
    <property type="molecule type" value="Genomic_DNA"/>
</dbReference>
<dbReference type="Proteomes" id="UP000281909">
    <property type="component" value="Chromosome"/>
</dbReference>